<dbReference type="PROSITE" id="PS50005">
    <property type="entry name" value="TPR"/>
    <property type="match status" value="2"/>
</dbReference>
<dbReference type="KEGG" id="gma:AciX8_2477"/>
<dbReference type="Proteomes" id="UP000007113">
    <property type="component" value="Chromosome"/>
</dbReference>
<gene>
    <name evidence="6" type="ordered locus">AciX8_2477</name>
</gene>
<dbReference type="eggNOG" id="COG0457">
    <property type="taxonomic scope" value="Bacteria"/>
</dbReference>
<dbReference type="EMBL" id="CP003130">
    <property type="protein sequence ID" value="AEU36793.1"/>
    <property type="molecule type" value="Genomic_DNA"/>
</dbReference>
<feature type="repeat" description="TPR" evidence="3">
    <location>
        <begin position="260"/>
        <end position="293"/>
    </location>
</feature>
<evidence type="ECO:0000313" key="7">
    <source>
        <dbReference type="Proteomes" id="UP000007113"/>
    </source>
</evidence>
<keyword evidence="1" id="KW-0677">Repeat</keyword>
<protein>
    <submittedName>
        <fullName evidence="6">Tetratricopeptide TPR_1 repeat-containing protein</fullName>
    </submittedName>
</protein>
<sequence length="561" mass="62790">MSISGISGPPEMMGTPEPFTGPSPADTAFWDALKGVGKSYTDEDVQRLDKFINDYPNYGAARYWRANIVACEVKPSNLARAKSDLQVGISVKDDTVSMSERKEMLSLLAKIVASEGDSSGALDLLEQAMRLDLSVSNDIFNTQGVVPERTSGFCTWNLTDINALIAAAPKDWRPRVLLGSYYEFFTTFNESYYSQAEASFQKALMVDGRTPVVPYLQGELKVHSAFWTKKAWASDAARNEIYRASIPLFAKAILLDPNFEQAYAARAEAYLELKQDTLAVKDFDKVLSLKPDDYTALADRGMAQSDLGKYYLAITDFGDAIRAHPKGDIYVPTLYSNRADAYVKVRDYRRAIDDYSSAIELKLENQVILLSLAQFRGLYPEYASVSDDVLVQKLKLRFAPSWETVAFKKQLQGNGKYSITFLLSDLYEARGDTYLKSGDYRRGILDFQLIYGGFPERVDSTERWRAIGTFGHGDNYYLDVKSSDVLTESSPRIWVKRMGAKQSEVMALELNCQSRRLRQDSSISYDSNNNTIGQSEGSGWSDVTPDTLGEQLWDGVCKSKP</sequence>
<evidence type="ECO:0000256" key="2">
    <source>
        <dbReference type="ARBA" id="ARBA00022803"/>
    </source>
</evidence>
<dbReference type="PANTHER" id="PTHR44858:SF1">
    <property type="entry name" value="UDP-N-ACETYLGLUCOSAMINE--PEPTIDE N-ACETYLGLUCOSAMINYLTRANSFERASE SPINDLY-RELATED"/>
    <property type="match status" value="1"/>
</dbReference>
<evidence type="ECO:0000259" key="5">
    <source>
        <dbReference type="Pfam" id="PF16747"/>
    </source>
</evidence>
<dbReference type="AlphaFoldDB" id="G8NZ57"/>
<evidence type="ECO:0000313" key="6">
    <source>
        <dbReference type="EMBL" id="AEU36793.1"/>
    </source>
</evidence>
<feature type="compositionally biased region" description="Polar residues" evidence="4">
    <location>
        <begin position="523"/>
        <end position="538"/>
    </location>
</feature>
<dbReference type="RefSeq" id="WP_014265671.1">
    <property type="nucleotide sequence ID" value="NC_016631.1"/>
</dbReference>
<keyword evidence="2 3" id="KW-0802">TPR repeat</keyword>
<dbReference type="PANTHER" id="PTHR44858">
    <property type="entry name" value="TETRATRICOPEPTIDE REPEAT PROTEIN 6"/>
    <property type="match status" value="1"/>
</dbReference>
<dbReference type="SUPFAM" id="SSF48452">
    <property type="entry name" value="TPR-like"/>
    <property type="match status" value="1"/>
</dbReference>
<accession>G8NZ57</accession>
<dbReference type="Pfam" id="PF13181">
    <property type="entry name" value="TPR_8"/>
    <property type="match status" value="2"/>
</dbReference>
<dbReference type="InterPro" id="IPR011990">
    <property type="entry name" value="TPR-like_helical_dom_sf"/>
</dbReference>
<feature type="region of interest" description="Disordered" evidence="4">
    <location>
        <begin position="523"/>
        <end position="547"/>
    </location>
</feature>
<organism evidence="6 7">
    <name type="scientific">Granulicella mallensis (strain ATCC BAA-1857 / DSM 23137 / MP5ACTX8)</name>
    <dbReference type="NCBI Taxonomy" id="682795"/>
    <lineage>
        <taxon>Bacteria</taxon>
        <taxon>Pseudomonadati</taxon>
        <taxon>Acidobacteriota</taxon>
        <taxon>Terriglobia</taxon>
        <taxon>Terriglobales</taxon>
        <taxon>Acidobacteriaceae</taxon>
        <taxon>Granulicella</taxon>
    </lineage>
</organism>
<dbReference type="SMART" id="SM00028">
    <property type="entry name" value="TPR"/>
    <property type="match status" value="4"/>
</dbReference>
<dbReference type="Pfam" id="PF16747">
    <property type="entry name" value="Adhesin_E"/>
    <property type="match status" value="1"/>
</dbReference>
<reference evidence="6 7" key="1">
    <citation type="submission" date="2011-11" db="EMBL/GenBank/DDBJ databases">
        <title>Complete sequence of Granulicella mallensis MP5ACTX8.</title>
        <authorList>
            <consortium name="US DOE Joint Genome Institute"/>
            <person name="Lucas S."/>
            <person name="Copeland A."/>
            <person name="Lapidus A."/>
            <person name="Cheng J.-F."/>
            <person name="Goodwin L."/>
            <person name="Pitluck S."/>
            <person name="Peters L."/>
            <person name="Lu M."/>
            <person name="Detter J.C."/>
            <person name="Han C."/>
            <person name="Tapia R."/>
            <person name="Land M."/>
            <person name="Hauser L."/>
            <person name="Kyrpides N."/>
            <person name="Ivanova N."/>
            <person name="Mikhailova N."/>
            <person name="Pagani I."/>
            <person name="Rawat S."/>
            <person name="Mannisto M."/>
            <person name="Haggblom M."/>
            <person name="Woyke T."/>
        </authorList>
    </citation>
    <scope>NUCLEOTIDE SEQUENCE [LARGE SCALE GENOMIC DNA]</scope>
    <source>
        <strain evidence="7">ATCC BAA-1857 / DSM 23137 / MP5ACTX8</strain>
    </source>
</reference>
<dbReference type="OrthoDB" id="100519at2"/>
<dbReference type="HOGENOM" id="CLU_485529_0_0_0"/>
<dbReference type="InterPro" id="IPR050498">
    <property type="entry name" value="Ycf3"/>
</dbReference>
<dbReference type="STRING" id="682795.AciX8_2477"/>
<feature type="domain" description="Surface-adhesin protein E-like" evidence="5">
    <location>
        <begin position="501"/>
        <end position="558"/>
    </location>
</feature>
<evidence type="ECO:0000256" key="4">
    <source>
        <dbReference type="SAM" id="MobiDB-lite"/>
    </source>
</evidence>
<dbReference type="InterPro" id="IPR031939">
    <property type="entry name" value="Adhesin_E-like"/>
</dbReference>
<dbReference type="InterPro" id="IPR019734">
    <property type="entry name" value="TPR_rpt"/>
</dbReference>
<keyword evidence="7" id="KW-1185">Reference proteome</keyword>
<evidence type="ECO:0000256" key="1">
    <source>
        <dbReference type="ARBA" id="ARBA00022737"/>
    </source>
</evidence>
<feature type="repeat" description="TPR" evidence="3">
    <location>
        <begin position="332"/>
        <end position="365"/>
    </location>
</feature>
<evidence type="ECO:0000256" key="3">
    <source>
        <dbReference type="PROSITE-ProRule" id="PRU00339"/>
    </source>
</evidence>
<name>G8NZ57_GRAMM</name>
<dbReference type="Gene3D" id="1.25.40.10">
    <property type="entry name" value="Tetratricopeptide repeat domain"/>
    <property type="match status" value="3"/>
</dbReference>
<proteinExistence type="predicted"/>